<reference evidence="1 4" key="2">
    <citation type="submission" date="2019-07" db="EMBL/GenBank/DDBJ databases">
        <title>Whole genome shotgun sequence of Halolactibacillus miurensis NBRC 100873.</title>
        <authorList>
            <person name="Hosoyama A."/>
            <person name="Uohara A."/>
            <person name="Ohji S."/>
            <person name="Ichikawa N."/>
        </authorList>
    </citation>
    <scope>NUCLEOTIDE SEQUENCE [LARGE SCALE GENOMIC DNA]</scope>
    <source>
        <strain evidence="1 4">NBRC 100873</strain>
    </source>
</reference>
<dbReference type="RefSeq" id="WP_089855694.1">
    <property type="nucleotide sequence ID" value="NZ_BJWJ01000063.1"/>
</dbReference>
<organism evidence="2 3">
    <name type="scientific">Halolactibacillus miurensis</name>
    <dbReference type="NCBI Taxonomy" id="306541"/>
    <lineage>
        <taxon>Bacteria</taxon>
        <taxon>Bacillati</taxon>
        <taxon>Bacillota</taxon>
        <taxon>Bacilli</taxon>
        <taxon>Bacillales</taxon>
        <taxon>Bacillaceae</taxon>
        <taxon>Halolactibacillus</taxon>
    </lineage>
</organism>
<dbReference type="EMBL" id="FPAI01000044">
    <property type="protein sequence ID" value="SFT08693.1"/>
    <property type="molecule type" value="Genomic_DNA"/>
</dbReference>
<dbReference type="GO" id="GO:0046685">
    <property type="term" value="P:response to arsenic-containing substance"/>
    <property type="evidence" value="ECO:0007669"/>
    <property type="project" value="InterPro"/>
</dbReference>
<dbReference type="STRING" id="306541.SAMN05421668_14415"/>
<dbReference type="Gene3D" id="3.40.30.10">
    <property type="entry name" value="Glutaredoxin"/>
    <property type="match status" value="1"/>
</dbReference>
<dbReference type="InterPro" id="IPR010712">
    <property type="entry name" value="Arsenical-R_ArsD"/>
</dbReference>
<name>A0A1I6V4U7_9BACI</name>
<evidence type="ECO:0000313" key="3">
    <source>
        <dbReference type="Proteomes" id="UP000199139"/>
    </source>
</evidence>
<dbReference type="Proteomes" id="UP000199139">
    <property type="component" value="Unassembled WGS sequence"/>
</dbReference>
<evidence type="ECO:0000313" key="1">
    <source>
        <dbReference type="EMBL" id="GEM05924.1"/>
    </source>
</evidence>
<dbReference type="OrthoDB" id="9801358at2"/>
<dbReference type="Proteomes" id="UP000321773">
    <property type="component" value="Unassembled WGS sequence"/>
</dbReference>
<dbReference type="AlphaFoldDB" id="A0A1I6V4U7"/>
<sequence length="121" mass="12920">MTELALFEPAMCCSTGVCGPAVNEALLQITSVMNALDTLEGFQVKRYNLSSSPQVFLENEQISKLLKEKGAEALPATLLNGEVVKFGEYPSMEEITAFTGVRFVPMGSNDGGCCGPNSECC</sequence>
<gene>
    <name evidence="1" type="primary">arsD1</name>
    <name evidence="1" type="ORF">HMI01_29120</name>
    <name evidence="2" type="ORF">SAMN05421668_14415</name>
</gene>
<dbReference type="GO" id="GO:0045892">
    <property type="term" value="P:negative regulation of DNA-templated transcription"/>
    <property type="evidence" value="ECO:0007669"/>
    <property type="project" value="InterPro"/>
</dbReference>
<dbReference type="GO" id="GO:0003677">
    <property type="term" value="F:DNA binding"/>
    <property type="evidence" value="ECO:0007669"/>
    <property type="project" value="InterPro"/>
</dbReference>
<dbReference type="Pfam" id="PF06953">
    <property type="entry name" value="ArsD"/>
    <property type="match status" value="1"/>
</dbReference>
<evidence type="ECO:0000313" key="2">
    <source>
        <dbReference type="EMBL" id="SFT08693.1"/>
    </source>
</evidence>
<reference evidence="2 3" key="1">
    <citation type="submission" date="2016-10" db="EMBL/GenBank/DDBJ databases">
        <authorList>
            <person name="de Groot N.N."/>
        </authorList>
    </citation>
    <scope>NUCLEOTIDE SEQUENCE [LARGE SCALE GENOMIC DNA]</scope>
    <source>
        <strain evidence="2 3">DSM 17074</strain>
    </source>
</reference>
<protein>
    <submittedName>
        <fullName evidence="1 2">Repressor</fullName>
    </submittedName>
</protein>
<accession>A0A1I6V4U7</accession>
<dbReference type="NCBIfam" id="NF033727">
    <property type="entry name" value="chaperon_ArsD"/>
    <property type="match status" value="1"/>
</dbReference>
<keyword evidence="4" id="KW-1185">Reference proteome</keyword>
<proteinExistence type="predicted"/>
<dbReference type="EMBL" id="BJWJ01000063">
    <property type="protein sequence ID" value="GEM05924.1"/>
    <property type="molecule type" value="Genomic_DNA"/>
</dbReference>
<evidence type="ECO:0000313" key="4">
    <source>
        <dbReference type="Proteomes" id="UP000321773"/>
    </source>
</evidence>